<gene>
    <name evidence="1" type="ORF">LG943_00725</name>
</gene>
<protein>
    <submittedName>
        <fullName evidence="1">Uncharacterized protein</fullName>
    </submittedName>
</protein>
<dbReference type="Proteomes" id="UP001140076">
    <property type="component" value="Unassembled WGS sequence"/>
</dbReference>
<organism evidence="1 2">
    <name type="scientific">Streptomonospora mangrovi</name>
    <dbReference type="NCBI Taxonomy" id="2883123"/>
    <lineage>
        <taxon>Bacteria</taxon>
        <taxon>Bacillati</taxon>
        <taxon>Actinomycetota</taxon>
        <taxon>Actinomycetes</taxon>
        <taxon>Streptosporangiales</taxon>
        <taxon>Nocardiopsidaceae</taxon>
        <taxon>Streptomonospora</taxon>
    </lineage>
</organism>
<keyword evidence="2" id="KW-1185">Reference proteome</keyword>
<evidence type="ECO:0000313" key="2">
    <source>
        <dbReference type="Proteomes" id="UP001140076"/>
    </source>
</evidence>
<proteinExistence type="predicted"/>
<reference evidence="1" key="1">
    <citation type="submission" date="2021-10" db="EMBL/GenBank/DDBJ databases">
        <title>Streptomonospora sp. nov., isolated from mangrove soil.</title>
        <authorList>
            <person name="Chen X."/>
            <person name="Ge X."/>
            <person name="Liu W."/>
        </authorList>
    </citation>
    <scope>NUCLEOTIDE SEQUENCE</scope>
    <source>
        <strain evidence="1">S1-112</strain>
    </source>
</reference>
<dbReference type="RefSeq" id="WP_270070149.1">
    <property type="nucleotide sequence ID" value="NZ_JAJAQC010000001.1"/>
</dbReference>
<dbReference type="AlphaFoldDB" id="A0A9X3NG09"/>
<evidence type="ECO:0000313" key="1">
    <source>
        <dbReference type="EMBL" id="MDA0562867.1"/>
    </source>
</evidence>
<sequence length="85" mass="9618">MPTPIGRRIDDAERVRRELGETPPGAAYPVRGDLPPLARETVAEIARILERAGWPPIRHQDDYVRLILALRWVASDVAPRVRSSR</sequence>
<accession>A0A9X3NG09</accession>
<comment type="caution">
    <text evidence="1">The sequence shown here is derived from an EMBL/GenBank/DDBJ whole genome shotgun (WGS) entry which is preliminary data.</text>
</comment>
<dbReference type="EMBL" id="JAJAQC010000001">
    <property type="protein sequence ID" value="MDA0562867.1"/>
    <property type="molecule type" value="Genomic_DNA"/>
</dbReference>
<name>A0A9X3NG09_9ACTN</name>